<keyword evidence="1" id="KW-0121">Carboxypeptidase</keyword>
<dbReference type="Gene3D" id="3.40.50.1820">
    <property type="entry name" value="alpha/beta hydrolase"/>
    <property type="match status" value="1"/>
</dbReference>
<protein>
    <recommendedName>
        <fullName evidence="8">Peptidase S10</fullName>
    </recommendedName>
</protein>
<dbReference type="InterPro" id="IPR018202">
    <property type="entry name" value="Ser_caboxypep_ser_AS"/>
</dbReference>
<dbReference type="PROSITE" id="PS00131">
    <property type="entry name" value="CARBOXYPEPT_SER_SER"/>
    <property type="match status" value="1"/>
</dbReference>
<keyword evidence="4" id="KW-0378">Hydrolase</keyword>
<evidence type="ECO:0008006" key="8">
    <source>
        <dbReference type="Google" id="ProtNLM"/>
    </source>
</evidence>
<dbReference type="InterPro" id="IPR001563">
    <property type="entry name" value="Peptidase_S10"/>
</dbReference>
<dbReference type="AlphaFoldDB" id="A0A2S6N131"/>
<dbReference type="GO" id="GO:0006508">
    <property type="term" value="P:proteolysis"/>
    <property type="evidence" value="ECO:0007669"/>
    <property type="project" value="UniProtKB-KW"/>
</dbReference>
<dbReference type="Pfam" id="PF00450">
    <property type="entry name" value="Peptidase_S10"/>
    <property type="match status" value="1"/>
</dbReference>
<dbReference type="SUPFAM" id="SSF53474">
    <property type="entry name" value="alpha/beta-Hydrolases"/>
    <property type="match status" value="1"/>
</dbReference>
<dbReference type="GO" id="GO:0004185">
    <property type="term" value="F:serine-type carboxypeptidase activity"/>
    <property type="evidence" value="ECO:0007669"/>
    <property type="project" value="InterPro"/>
</dbReference>
<dbReference type="InterPro" id="IPR029058">
    <property type="entry name" value="AB_hydrolase_fold"/>
</dbReference>
<dbReference type="Proteomes" id="UP000239724">
    <property type="component" value="Unassembled WGS sequence"/>
</dbReference>
<evidence type="ECO:0000313" key="7">
    <source>
        <dbReference type="Proteomes" id="UP000239724"/>
    </source>
</evidence>
<proteinExistence type="predicted"/>
<keyword evidence="3" id="KW-0732">Signal</keyword>
<comment type="caution">
    <text evidence="6">The sequence shown here is derived from an EMBL/GenBank/DDBJ whole genome shotgun (WGS) entry which is preliminary data.</text>
</comment>
<gene>
    <name evidence="6" type="ORF">CCS01_24795</name>
</gene>
<accession>A0A2S6N131</accession>
<sequence>MRSKGFSLTVMAGRQSRPSALQRRGVGGRDCRAAMTERERPRHQILLQPSSYPDMNGGLSRVALLDGKRQPASSTIPERRESCAAGFPAPVPGPSCNPRLRACVRNTLNHRTGFPMLPIVMSLARLIWLFLLVPAIVASPGWAAEPAHVAEPAHLPPDVTSHQTLDLPGRVLHFTATAGSVRLRDGKESPLTDIAFVAYQIEQADAARRPVTFVFNGGPGMASAWLQVGGVGPWRVRLDPRTDGPSASPVPVPNADTWLDFTDLVFIDPPGTGYSPVLTTDSDARRRLWSVGGDIDALALAIRKWLDHSGRIVSPKYILGESYGGFRAPRLARKLQSEDGVGVSGLVLLSPLLDSHDESGFADALGWVDLLPTEVAVARALHGPVSRADLADVEAYAASDYLVDILRSEHDPAAADRLATRVAALTGLDPALVRRMRGRLDPDVFQQTVAPGRVASVYDGTVTRPNPTPRQLSASFPDPVLGGLAAPVTEAMLALYTGPLNWRPDRTYHLSNDAVFEHWDWGHGLSRPESLSALQAARSVDPHLRVMVAHGLFDLRTPYFGSVRLLGMLPHLDGVAPVVLRVYPGGHMFYFGDAARAALHDDARKVFDPSRPLEDTP</sequence>
<evidence type="ECO:0000256" key="1">
    <source>
        <dbReference type="ARBA" id="ARBA00022645"/>
    </source>
</evidence>
<evidence type="ECO:0000313" key="6">
    <source>
        <dbReference type="EMBL" id="PPQ28324.1"/>
    </source>
</evidence>
<evidence type="ECO:0000256" key="2">
    <source>
        <dbReference type="ARBA" id="ARBA00022670"/>
    </source>
</evidence>
<evidence type="ECO:0000256" key="4">
    <source>
        <dbReference type="ARBA" id="ARBA00022801"/>
    </source>
</evidence>
<keyword evidence="5" id="KW-0325">Glycoprotein</keyword>
<dbReference type="PANTHER" id="PTHR11802:SF3">
    <property type="entry name" value="RETINOID-INDUCIBLE SERINE CARBOXYPEPTIDASE"/>
    <property type="match status" value="1"/>
</dbReference>
<evidence type="ECO:0000256" key="5">
    <source>
        <dbReference type="ARBA" id="ARBA00023180"/>
    </source>
</evidence>
<evidence type="ECO:0000256" key="3">
    <source>
        <dbReference type="ARBA" id="ARBA00022729"/>
    </source>
</evidence>
<keyword evidence="2" id="KW-0645">Protease</keyword>
<dbReference type="EMBL" id="NHRY01000245">
    <property type="protein sequence ID" value="PPQ28324.1"/>
    <property type="molecule type" value="Genomic_DNA"/>
</dbReference>
<organism evidence="6 7">
    <name type="scientific">Rhodopila globiformis</name>
    <name type="common">Rhodopseudomonas globiformis</name>
    <dbReference type="NCBI Taxonomy" id="1071"/>
    <lineage>
        <taxon>Bacteria</taxon>
        <taxon>Pseudomonadati</taxon>
        <taxon>Pseudomonadota</taxon>
        <taxon>Alphaproteobacteria</taxon>
        <taxon>Acetobacterales</taxon>
        <taxon>Acetobacteraceae</taxon>
        <taxon>Rhodopila</taxon>
    </lineage>
</organism>
<dbReference type="PANTHER" id="PTHR11802">
    <property type="entry name" value="SERINE PROTEASE FAMILY S10 SERINE CARBOXYPEPTIDASE"/>
    <property type="match status" value="1"/>
</dbReference>
<keyword evidence="7" id="KW-1185">Reference proteome</keyword>
<reference evidence="6 7" key="1">
    <citation type="journal article" date="2018" name="Arch. Microbiol.">
        <title>New insights into the metabolic potential of the phototrophic purple bacterium Rhodopila globiformis DSM 161(T) from its draft genome sequence and evidence for a vanadium-dependent nitrogenase.</title>
        <authorList>
            <person name="Imhoff J.F."/>
            <person name="Rahn T."/>
            <person name="Kunzel S."/>
            <person name="Neulinger S.C."/>
        </authorList>
    </citation>
    <scope>NUCLEOTIDE SEQUENCE [LARGE SCALE GENOMIC DNA]</scope>
    <source>
        <strain evidence="6 7">DSM 161</strain>
    </source>
</reference>
<name>A0A2S6N131_RHOGL</name>